<dbReference type="Gene3D" id="1.25.40.10">
    <property type="entry name" value="Tetratricopeptide repeat domain"/>
    <property type="match status" value="3"/>
</dbReference>
<proteinExistence type="predicted"/>
<dbReference type="EMBL" id="JAUJYO010000018">
    <property type="protein sequence ID" value="KAK1290698.1"/>
    <property type="molecule type" value="Genomic_DNA"/>
</dbReference>
<evidence type="ECO:0000256" key="1">
    <source>
        <dbReference type="ARBA" id="ARBA00022737"/>
    </source>
</evidence>
<evidence type="ECO:0000256" key="2">
    <source>
        <dbReference type="PROSITE-ProRule" id="PRU00708"/>
    </source>
</evidence>
<feature type="repeat" description="PPR" evidence="2">
    <location>
        <begin position="339"/>
        <end position="373"/>
    </location>
</feature>
<dbReference type="InterPro" id="IPR011990">
    <property type="entry name" value="TPR-like_helical_dom_sf"/>
</dbReference>
<dbReference type="FunFam" id="1.25.40.10:FF:000090">
    <property type="entry name" value="Pentatricopeptide repeat-containing protein, chloroplastic"/>
    <property type="match status" value="1"/>
</dbReference>
<evidence type="ECO:0000313" key="4">
    <source>
        <dbReference type="Proteomes" id="UP001180020"/>
    </source>
</evidence>
<sequence>MSHKDPSRLNILISKCVRKGDLDKAWLRFRSMHASDVRIDGFTFTPILGACAALPGGGDRGRQLHALLIKTGCVSGPIVDTALLDMYSKCGCLGDAVRVFDEMRSRDLVARNALLSGFVKHGFAREAIEAFRSMVVDRVRLSEFTLSTVLKACSSLDALALGKQVHARTIVGGCKSIVLSTTLIDFYSNCGRIGYAISVFDGLDPDCKKDDAIDNALLSGFVRNGLYKDVFSMLQAMKKPNRRALASAILACSESLNLRYGKQLHCVIARHGFDEEIILRNALLDMYAKCGELKAAQTVFDTNREKNVISWTTIIDAYRRCGRGCEAVKLFKEMESSPNSVTFLAVLSACAHSGLVKEGLDCFVAMEEYFLKPSPDHYACVIDLLGRAGRIEEAWDVIKSMMARDIEPTEAVWAAMMNACRLNVDADKGLFVAKLLSELGKKSGNYTSISNFFAAIEKWGNVEELRKVMNEKGLRKEIGGSWVAVEV</sequence>
<keyword evidence="1" id="KW-0677">Repeat</keyword>
<protein>
    <submittedName>
        <fullName evidence="3">Pentatricopeptide repeat-containing protein</fullName>
    </submittedName>
</protein>
<comment type="caution">
    <text evidence="3">The sequence shown here is derived from an EMBL/GenBank/DDBJ whole genome shotgun (WGS) entry which is preliminary data.</text>
</comment>
<dbReference type="PROSITE" id="PS51375">
    <property type="entry name" value="PPR"/>
    <property type="match status" value="5"/>
</dbReference>
<keyword evidence="4" id="KW-1185">Reference proteome</keyword>
<reference evidence="3" key="2">
    <citation type="submission" date="2023-06" db="EMBL/GenBank/DDBJ databases">
        <authorList>
            <person name="Ma L."/>
            <person name="Liu K.-W."/>
            <person name="Li Z."/>
            <person name="Hsiao Y.-Y."/>
            <person name="Qi Y."/>
            <person name="Fu T."/>
            <person name="Tang G."/>
            <person name="Zhang D."/>
            <person name="Sun W.-H."/>
            <person name="Liu D.-K."/>
            <person name="Li Y."/>
            <person name="Chen G.-Z."/>
            <person name="Liu X.-D."/>
            <person name="Liao X.-Y."/>
            <person name="Jiang Y.-T."/>
            <person name="Yu X."/>
            <person name="Hao Y."/>
            <person name="Huang J."/>
            <person name="Zhao X.-W."/>
            <person name="Ke S."/>
            <person name="Chen Y.-Y."/>
            <person name="Wu W.-L."/>
            <person name="Hsu J.-L."/>
            <person name="Lin Y.-F."/>
            <person name="Huang M.-D."/>
            <person name="Li C.-Y."/>
            <person name="Huang L."/>
            <person name="Wang Z.-W."/>
            <person name="Zhao X."/>
            <person name="Zhong W.-Y."/>
            <person name="Peng D.-H."/>
            <person name="Ahmad S."/>
            <person name="Lan S."/>
            <person name="Zhang J.-S."/>
            <person name="Tsai W.-C."/>
            <person name="Van De Peer Y."/>
            <person name="Liu Z.-J."/>
        </authorList>
    </citation>
    <scope>NUCLEOTIDE SEQUENCE</scope>
    <source>
        <strain evidence="3">CP</strain>
        <tissue evidence="3">Leaves</tissue>
    </source>
</reference>
<name>A0AAV9CNL3_ACOCL</name>
<dbReference type="PANTHER" id="PTHR47926">
    <property type="entry name" value="PENTATRICOPEPTIDE REPEAT-CONTAINING PROTEIN"/>
    <property type="match status" value="1"/>
</dbReference>
<dbReference type="GO" id="GO:0003723">
    <property type="term" value="F:RNA binding"/>
    <property type="evidence" value="ECO:0007669"/>
    <property type="project" value="InterPro"/>
</dbReference>
<dbReference type="InterPro" id="IPR046848">
    <property type="entry name" value="E_motif"/>
</dbReference>
<dbReference type="AlphaFoldDB" id="A0AAV9CNL3"/>
<dbReference type="Proteomes" id="UP001180020">
    <property type="component" value="Unassembled WGS sequence"/>
</dbReference>
<dbReference type="Pfam" id="PF01535">
    <property type="entry name" value="PPR"/>
    <property type="match status" value="8"/>
</dbReference>
<evidence type="ECO:0000313" key="3">
    <source>
        <dbReference type="EMBL" id="KAK1290698.1"/>
    </source>
</evidence>
<reference evidence="3" key="1">
    <citation type="journal article" date="2023" name="Nat. Commun.">
        <title>Diploid and tetraploid genomes of Acorus and the evolution of monocots.</title>
        <authorList>
            <person name="Ma L."/>
            <person name="Liu K.W."/>
            <person name="Li Z."/>
            <person name="Hsiao Y.Y."/>
            <person name="Qi Y."/>
            <person name="Fu T."/>
            <person name="Tang G.D."/>
            <person name="Zhang D."/>
            <person name="Sun W.H."/>
            <person name="Liu D.K."/>
            <person name="Li Y."/>
            <person name="Chen G.Z."/>
            <person name="Liu X.D."/>
            <person name="Liao X.Y."/>
            <person name="Jiang Y.T."/>
            <person name="Yu X."/>
            <person name="Hao Y."/>
            <person name="Huang J."/>
            <person name="Zhao X.W."/>
            <person name="Ke S."/>
            <person name="Chen Y.Y."/>
            <person name="Wu W.L."/>
            <person name="Hsu J.L."/>
            <person name="Lin Y.F."/>
            <person name="Huang M.D."/>
            <person name="Li C.Y."/>
            <person name="Huang L."/>
            <person name="Wang Z.W."/>
            <person name="Zhao X."/>
            <person name="Zhong W.Y."/>
            <person name="Peng D.H."/>
            <person name="Ahmad S."/>
            <person name="Lan S."/>
            <person name="Zhang J.S."/>
            <person name="Tsai W.C."/>
            <person name="Van de Peer Y."/>
            <person name="Liu Z.J."/>
        </authorList>
    </citation>
    <scope>NUCLEOTIDE SEQUENCE</scope>
    <source>
        <strain evidence="3">CP</strain>
    </source>
</reference>
<feature type="repeat" description="PPR" evidence="2">
    <location>
        <begin position="107"/>
        <end position="141"/>
    </location>
</feature>
<dbReference type="NCBIfam" id="TIGR00756">
    <property type="entry name" value="PPR"/>
    <property type="match status" value="5"/>
</dbReference>
<feature type="repeat" description="PPR" evidence="2">
    <location>
        <begin position="5"/>
        <end position="39"/>
    </location>
</feature>
<dbReference type="PANTHER" id="PTHR47926:SF347">
    <property type="entry name" value="PENTATRICOPEPTIDE REPEAT-CONTAINING PROTEIN"/>
    <property type="match status" value="1"/>
</dbReference>
<dbReference type="FunFam" id="1.25.40.10:FF:000382">
    <property type="entry name" value="Pentatricopeptide repeat-containing protein"/>
    <property type="match status" value="1"/>
</dbReference>
<accession>A0AAV9CNL3</accession>
<gene>
    <name evidence="3" type="primary">PCMP-E38</name>
    <name evidence="3" type="ORF">QJS10_CPB18g02058</name>
</gene>
<organism evidence="3 4">
    <name type="scientific">Acorus calamus</name>
    <name type="common">Sweet flag</name>
    <dbReference type="NCBI Taxonomy" id="4465"/>
    <lineage>
        <taxon>Eukaryota</taxon>
        <taxon>Viridiplantae</taxon>
        <taxon>Streptophyta</taxon>
        <taxon>Embryophyta</taxon>
        <taxon>Tracheophyta</taxon>
        <taxon>Spermatophyta</taxon>
        <taxon>Magnoliopsida</taxon>
        <taxon>Liliopsida</taxon>
        <taxon>Acoraceae</taxon>
        <taxon>Acorus</taxon>
    </lineage>
</organism>
<dbReference type="InterPro" id="IPR002885">
    <property type="entry name" value="PPR_rpt"/>
</dbReference>
<dbReference type="Pfam" id="PF20431">
    <property type="entry name" value="E_motif"/>
    <property type="match status" value="1"/>
</dbReference>
<dbReference type="InterPro" id="IPR046960">
    <property type="entry name" value="PPR_At4g14850-like_plant"/>
</dbReference>
<feature type="repeat" description="PPR" evidence="2">
    <location>
        <begin position="374"/>
        <end position="408"/>
    </location>
</feature>
<dbReference type="GO" id="GO:0009451">
    <property type="term" value="P:RNA modification"/>
    <property type="evidence" value="ECO:0007669"/>
    <property type="project" value="InterPro"/>
</dbReference>
<feature type="repeat" description="PPR" evidence="2">
    <location>
        <begin position="307"/>
        <end position="337"/>
    </location>
</feature>